<sequence length="289" mass="32945">MSTKRKYEESDSQGNVHASRQFLVPGSKPAKKKPRRFEPSPLKVQAHASSVNTIKKRIRDVRRKIEHAEELPANMRDEAERALAAYEQDLAEAEAGKTRQKMIKKYHMVRFFERQKATRHLKALRKRLLETEFTEEVETLKNQIHIAEVDLNYTQFCPLAEVYVSLYPNKTAPGEGPKPPMWAEVERCMEDGTLNRLRNRPPTRSTSAPKALPRKPAKAKPHPPVVDTSGLNRRERRMLLSAQEKVKNKTKSLDSVRRPVFGAQESRESTTALDVDDAGSESDGGFFES</sequence>
<dbReference type="HOGENOM" id="CLU_066912_0_0_1"/>
<evidence type="ECO:0000256" key="2">
    <source>
        <dbReference type="ARBA" id="ARBA00004604"/>
    </source>
</evidence>
<feature type="region of interest" description="Disordered" evidence="10">
    <location>
        <begin position="1"/>
        <end position="50"/>
    </location>
</feature>
<dbReference type="InParanoid" id="A0A0C3DVL5"/>
<dbReference type="PANTHER" id="PTHR33911">
    <property type="entry name" value="RRNA-PROCESSING PROTEIN EFG1"/>
    <property type="match status" value="1"/>
</dbReference>
<dbReference type="GO" id="GO:0005730">
    <property type="term" value="C:nucleolus"/>
    <property type="evidence" value="ECO:0007669"/>
    <property type="project" value="UniProtKB-SubCell"/>
</dbReference>
<reference evidence="11 12" key="1">
    <citation type="submission" date="2014-04" db="EMBL/GenBank/DDBJ databases">
        <authorList>
            <consortium name="DOE Joint Genome Institute"/>
            <person name="Kuo A."/>
            <person name="Martino E."/>
            <person name="Perotto S."/>
            <person name="Kohler A."/>
            <person name="Nagy L.G."/>
            <person name="Floudas D."/>
            <person name="Copeland A."/>
            <person name="Barry K.W."/>
            <person name="Cichocki N."/>
            <person name="Veneault-Fourrey C."/>
            <person name="LaButti K."/>
            <person name="Lindquist E.A."/>
            <person name="Lipzen A."/>
            <person name="Lundell T."/>
            <person name="Morin E."/>
            <person name="Murat C."/>
            <person name="Sun H."/>
            <person name="Tunlid A."/>
            <person name="Henrissat B."/>
            <person name="Grigoriev I.V."/>
            <person name="Hibbett D.S."/>
            <person name="Martin F."/>
            <person name="Nordberg H.P."/>
            <person name="Cantor M.N."/>
            <person name="Hua S.X."/>
        </authorList>
    </citation>
    <scope>NUCLEOTIDE SEQUENCE [LARGE SCALE GENOMIC DNA]</scope>
    <source>
        <strain evidence="11 12">Zn</strain>
    </source>
</reference>
<evidence type="ECO:0000256" key="6">
    <source>
        <dbReference type="ARBA" id="ARBA00022552"/>
    </source>
</evidence>
<evidence type="ECO:0000256" key="7">
    <source>
        <dbReference type="ARBA" id="ARBA00023054"/>
    </source>
</evidence>
<evidence type="ECO:0000256" key="3">
    <source>
        <dbReference type="ARBA" id="ARBA00006916"/>
    </source>
</evidence>
<evidence type="ECO:0000256" key="5">
    <source>
        <dbReference type="ARBA" id="ARBA00019827"/>
    </source>
</evidence>
<evidence type="ECO:0000256" key="9">
    <source>
        <dbReference type="SAM" id="Coils"/>
    </source>
</evidence>
<evidence type="ECO:0000256" key="8">
    <source>
        <dbReference type="ARBA" id="ARBA00023242"/>
    </source>
</evidence>
<evidence type="ECO:0000256" key="1">
    <source>
        <dbReference type="ARBA" id="ARBA00002773"/>
    </source>
</evidence>
<dbReference type="AlphaFoldDB" id="A0A0C3DVL5"/>
<reference evidence="12" key="2">
    <citation type="submission" date="2015-01" db="EMBL/GenBank/DDBJ databases">
        <title>Evolutionary Origins and Diversification of the Mycorrhizal Mutualists.</title>
        <authorList>
            <consortium name="DOE Joint Genome Institute"/>
            <consortium name="Mycorrhizal Genomics Consortium"/>
            <person name="Kohler A."/>
            <person name="Kuo A."/>
            <person name="Nagy L.G."/>
            <person name="Floudas D."/>
            <person name="Copeland A."/>
            <person name="Barry K.W."/>
            <person name="Cichocki N."/>
            <person name="Veneault-Fourrey C."/>
            <person name="LaButti K."/>
            <person name="Lindquist E.A."/>
            <person name="Lipzen A."/>
            <person name="Lundell T."/>
            <person name="Morin E."/>
            <person name="Murat C."/>
            <person name="Riley R."/>
            <person name="Ohm R."/>
            <person name="Sun H."/>
            <person name="Tunlid A."/>
            <person name="Henrissat B."/>
            <person name="Grigoriev I.V."/>
            <person name="Hibbett D.S."/>
            <person name="Martin F."/>
        </authorList>
    </citation>
    <scope>NUCLEOTIDE SEQUENCE [LARGE SCALE GENOMIC DNA]</scope>
    <source>
        <strain evidence="12">Zn</strain>
    </source>
</reference>
<comment type="function">
    <text evidence="1">Involved in rRNA processing.</text>
</comment>
<keyword evidence="12" id="KW-1185">Reference proteome</keyword>
<evidence type="ECO:0000256" key="4">
    <source>
        <dbReference type="ARBA" id="ARBA00018689"/>
    </source>
</evidence>
<dbReference type="InterPro" id="IPR050786">
    <property type="entry name" value="EFG1_rRNA-proc"/>
</dbReference>
<feature type="compositionally biased region" description="Basic residues" evidence="10">
    <location>
        <begin position="212"/>
        <end position="221"/>
    </location>
</feature>
<dbReference type="FunCoup" id="A0A0C3DVL5">
    <property type="interactions" value="168"/>
</dbReference>
<comment type="similarity">
    <text evidence="3">Belongs to the EFG1 family.</text>
</comment>
<comment type="subcellular location">
    <subcellularLocation>
        <location evidence="2">Nucleus</location>
        <location evidence="2">Nucleolus</location>
    </subcellularLocation>
</comment>
<feature type="region of interest" description="Disordered" evidence="10">
    <location>
        <begin position="192"/>
        <end position="289"/>
    </location>
</feature>
<evidence type="ECO:0000313" key="12">
    <source>
        <dbReference type="Proteomes" id="UP000054321"/>
    </source>
</evidence>
<feature type="compositionally biased region" description="Basic and acidic residues" evidence="10">
    <location>
        <begin position="244"/>
        <end position="257"/>
    </location>
</feature>
<gene>
    <name evidence="11" type="ORF">OIDMADRAFT_176216</name>
</gene>
<dbReference type="InterPro" id="IPR019310">
    <property type="entry name" value="Efg1"/>
</dbReference>
<dbReference type="GO" id="GO:0000462">
    <property type="term" value="P:maturation of SSU-rRNA from tricistronic rRNA transcript (SSU-rRNA, 5.8S rRNA, LSU-rRNA)"/>
    <property type="evidence" value="ECO:0007669"/>
    <property type="project" value="TreeGrafter"/>
</dbReference>
<evidence type="ECO:0000256" key="10">
    <source>
        <dbReference type="SAM" id="MobiDB-lite"/>
    </source>
</evidence>
<name>A0A0C3DVL5_OIDMZ</name>
<accession>A0A0C3DVL5</accession>
<dbReference type="OrthoDB" id="47732at2759"/>
<keyword evidence="6" id="KW-0698">rRNA processing</keyword>
<organism evidence="11 12">
    <name type="scientific">Oidiodendron maius (strain Zn)</name>
    <dbReference type="NCBI Taxonomy" id="913774"/>
    <lineage>
        <taxon>Eukaryota</taxon>
        <taxon>Fungi</taxon>
        <taxon>Dikarya</taxon>
        <taxon>Ascomycota</taxon>
        <taxon>Pezizomycotina</taxon>
        <taxon>Leotiomycetes</taxon>
        <taxon>Leotiomycetes incertae sedis</taxon>
        <taxon>Myxotrichaceae</taxon>
        <taxon>Oidiodendron</taxon>
    </lineage>
</organism>
<protein>
    <recommendedName>
        <fullName evidence="4">rRNA-processing protein EFG1</fullName>
    </recommendedName>
    <alternativeName>
        <fullName evidence="5">rRNA-processing protein efg1</fullName>
    </alternativeName>
</protein>
<feature type="coiled-coil region" evidence="9">
    <location>
        <begin position="51"/>
        <end position="96"/>
    </location>
</feature>
<proteinExistence type="inferred from homology"/>
<keyword evidence="8" id="KW-0539">Nucleus</keyword>
<dbReference type="PANTHER" id="PTHR33911:SF1">
    <property type="entry name" value="RRNA-PROCESSING PROTEIN EFG1"/>
    <property type="match status" value="1"/>
</dbReference>
<dbReference type="STRING" id="913774.A0A0C3DVL5"/>
<evidence type="ECO:0000313" key="11">
    <source>
        <dbReference type="EMBL" id="KIN06113.1"/>
    </source>
</evidence>
<dbReference type="GO" id="GO:0030688">
    <property type="term" value="C:preribosome, small subunit precursor"/>
    <property type="evidence" value="ECO:0007669"/>
    <property type="project" value="TreeGrafter"/>
</dbReference>
<keyword evidence="7 9" id="KW-0175">Coiled coil</keyword>
<dbReference type="Pfam" id="PF10153">
    <property type="entry name" value="Efg1"/>
    <property type="match status" value="1"/>
</dbReference>
<dbReference type="EMBL" id="KN832871">
    <property type="protein sequence ID" value="KIN06113.1"/>
    <property type="molecule type" value="Genomic_DNA"/>
</dbReference>
<dbReference type="Proteomes" id="UP000054321">
    <property type="component" value="Unassembled WGS sequence"/>
</dbReference>